<evidence type="ECO:0008006" key="3">
    <source>
        <dbReference type="Google" id="ProtNLM"/>
    </source>
</evidence>
<organism evidence="1 2">
    <name type="scientific">Stylosanthes scabra</name>
    <dbReference type="NCBI Taxonomy" id="79078"/>
    <lineage>
        <taxon>Eukaryota</taxon>
        <taxon>Viridiplantae</taxon>
        <taxon>Streptophyta</taxon>
        <taxon>Embryophyta</taxon>
        <taxon>Tracheophyta</taxon>
        <taxon>Spermatophyta</taxon>
        <taxon>Magnoliopsida</taxon>
        <taxon>eudicotyledons</taxon>
        <taxon>Gunneridae</taxon>
        <taxon>Pentapetalae</taxon>
        <taxon>rosids</taxon>
        <taxon>fabids</taxon>
        <taxon>Fabales</taxon>
        <taxon>Fabaceae</taxon>
        <taxon>Papilionoideae</taxon>
        <taxon>50 kb inversion clade</taxon>
        <taxon>dalbergioids sensu lato</taxon>
        <taxon>Dalbergieae</taxon>
        <taxon>Pterocarpus clade</taxon>
        <taxon>Stylosanthes</taxon>
    </lineage>
</organism>
<keyword evidence="2" id="KW-1185">Reference proteome</keyword>
<evidence type="ECO:0000313" key="1">
    <source>
        <dbReference type="EMBL" id="MED6148426.1"/>
    </source>
</evidence>
<dbReference type="Proteomes" id="UP001341840">
    <property type="component" value="Unassembled WGS sequence"/>
</dbReference>
<comment type="caution">
    <text evidence="1">The sequence shown here is derived from an EMBL/GenBank/DDBJ whole genome shotgun (WGS) entry which is preliminary data.</text>
</comment>
<accession>A0ABU6TI38</accession>
<sequence length="69" mass="7981">MTALFELTFRLFINALVRQRPYHPLRLAIPSPQSPASSSSIVARAVTRFQKVSTRHLFFFSSFYSSCWI</sequence>
<protein>
    <recommendedName>
        <fullName evidence="3">Secreted protein</fullName>
    </recommendedName>
</protein>
<gene>
    <name evidence="1" type="ORF">PIB30_053100</name>
</gene>
<dbReference type="EMBL" id="JASCZI010091012">
    <property type="protein sequence ID" value="MED6148426.1"/>
    <property type="molecule type" value="Genomic_DNA"/>
</dbReference>
<reference evidence="1 2" key="1">
    <citation type="journal article" date="2023" name="Plants (Basel)">
        <title>Bridging the Gap: Combining Genomics and Transcriptomics Approaches to Understand Stylosanthes scabra, an Orphan Legume from the Brazilian Caatinga.</title>
        <authorList>
            <person name="Ferreira-Neto J.R.C."/>
            <person name="da Silva M.D."/>
            <person name="Binneck E."/>
            <person name="de Melo N.F."/>
            <person name="da Silva R.H."/>
            <person name="de Melo A.L.T.M."/>
            <person name="Pandolfi V."/>
            <person name="Bustamante F.O."/>
            <person name="Brasileiro-Vidal A.C."/>
            <person name="Benko-Iseppon A.M."/>
        </authorList>
    </citation>
    <scope>NUCLEOTIDE SEQUENCE [LARGE SCALE GENOMIC DNA]</scope>
    <source>
        <tissue evidence="1">Leaves</tissue>
    </source>
</reference>
<evidence type="ECO:0000313" key="2">
    <source>
        <dbReference type="Proteomes" id="UP001341840"/>
    </source>
</evidence>
<name>A0ABU6TI38_9FABA</name>
<proteinExistence type="predicted"/>